<dbReference type="InterPro" id="IPR029026">
    <property type="entry name" value="tRNA_m1G_MTases_N"/>
</dbReference>
<name>K1STB5_9ZZZZ</name>
<protein>
    <submittedName>
        <fullName evidence="5">tRNA/rRNA methyltransferase</fullName>
    </submittedName>
</protein>
<dbReference type="GO" id="GO:0005829">
    <property type="term" value="C:cytosol"/>
    <property type="evidence" value="ECO:0007669"/>
    <property type="project" value="TreeGrafter"/>
</dbReference>
<dbReference type="EMBL" id="AJWZ01007367">
    <property type="protein sequence ID" value="EKC57100.1"/>
    <property type="molecule type" value="Genomic_DNA"/>
</dbReference>
<accession>K1STB5</accession>
<dbReference type="NCBIfam" id="TIGR00186">
    <property type="entry name" value="rRNA_methyl_3"/>
    <property type="match status" value="1"/>
</dbReference>
<dbReference type="InterPro" id="IPR013123">
    <property type="entry name" value="SpoU_subst-bd"/>
</dbReference>
<dbReference type="Pfam" id="PF00588">
    <property type="entry name" value="SpoU_methylase"/>
    <property type="match status" value="1"/>
</dbReference>
<comment type="similarity">
    <text evidence="1">Belongs to the class IV-like SAM-binding methyltransferase superfamily. RNA methyltransferase TrmH family.</text>
</comment>
<gene>
    <name evidence="5" type="ORF">OBE_10717</name>
</gene>
<dbReference type="SMART" id="SM00967">
    <property type="entry name" value="SpoU_sub_bind"/>
    <property type="match status" value="1"/>
</dbReference>
<dbReference type="AlphaFoldDB" id="K1STB5"/>
<dbReference type="GO" id="GO:0008173">
    <property type="term" value="F:RNA methyltransferase activity"/>
    <property type="evidence" value="ECO:0007669"/>
    <property type="project" value="InterPro"/>
</dbReference>
<evidence type="ECO:0000256" key="1">
    <source>
        <dbReference type="ARBA" id="ARBA00007228"/>
    </source>
</evidence>
<feature type="non-terminal residue" evidence="5">
    <location>
        <position position="1"/>
    </location>
</feature>
<dbReference type="FunFam" id="3.40.1280.10:FF:000008">
    <property type="entry name" value="Group 3 RNA methyltransferase TrmH"/>
    <property type="match status" value="1"/>
</dbReference>
<evidence type="ECO:0000313" key="5">
    <source>
        <dbReference type="EMBL" id="EKC57100.1"/>
    </source>
</evidence>
<dbReference type="InterPro" id="IPR001537">
    <property type="entry name" value="SpoU_MeTrfase"/>
</dbReference>
<dbReference type="PANTHER" id="PTHR46429:SF1">
    <property type="entry name" value="23S RRNA (GUANOSINE-2'-O-)-METHYLTRANSFERASE RLMB"/>
    <property type="match status" value="1"/>
</dbReference>
<proteinExistence type="inferred from homology"/>
<dbReference type="GO" id="GO:0003723">
    <property type="term" value="F:RNA binding"/>
    <property type="evidence" value="ECO:0007669"/>
    <property type="project" value="InterPro"/>
</dbReference>
<dbReference type="InterPro" id="IPR029028">
    <property type="entry name" value="Alpha/beta_knot_MTases"/>
</dbReference>
<dbReference type="Gene3D" id="3.40.1280.10">
    <property type="match status" value="1"/>
</dbReference>
<dbReference type="SUPFAM" id="SSF75217">
    <property type="entry name" value="alpha/beta knot"/>
    <property type="match status" value="1"/>
</dbReference>
<comment type="caution">
    <text evidence="5">The sequence shown here is derived from an EMBL/GenBank/DDBJ whole genome shotgun (WGS) entry which is preliminary data.</text>
</comment>
<dbReference type="CDD" id="cd18103">
    <property type="entry name" value="SpoU-like_RlmB"/>
    <property type="match status" value="1"/>
</dbReference>
<reference evidence="5" key="1">
    <citation type="journal article" date="2013" name="Environ. Microbiol.">
        <title>Microbiota from the distal guts of lean and obese adolescents exhibit partial functional redundancy besides clear differences in community structure.</title>
        <authorList>
            <person name="Ferrer M."/>
            <person name="Ruiz A."/>
            <person name="Lanza F."/>
            <person name="Haange S.B."/>
            <person name="Oberbach A."/>
            <person name="Till H."/>
            <person name="Bargiela R."/>
            <person name="Campoy C."/>
            <person name="Segura M.T."/>
            <person name="Richter M."/>
            <person name="von Bergen M."/>
            <person name="Seifert J."/>
            <person name="Suarez A."/>
        </authorList>
    </citation>
    <scope>NUCLEOTIDE SEQUENCE</scope>
</reference>
<dbReference type="GO" id="GO:0006396">
    <property type="term" value="P:RNA processing"/>
    <property type="evidence" value="ECO:0007669"/>
    <property type="project" value="InterPro"/>
</dbReference>
<dbReference type="GO" id="GO:0032259">
    <property type="term" value="P:methylation"/>
    <property type="evidence" value="ECO:0007669"/>
    <property type="project" value="UniProtKB-KW"/>
</dbReference>
<evidence type="ECO:0000259" key="4">
    <source>
        <dbReference type="SMART" id="SM00967"/>
    </source>
</evidence>
<evidence type="ECO:0000256" key="2">
    <source>
        <dbReference type="ARBA" id="ARBA00022603"/>
    </source>
</evidence>
<feature type="domain" description="RNA 2-O ribose methyltransferase substrate binding" evidence="4">
    <location>
        <begin position="11"/>
        <end position="87"/>
    </location>
</feature>
<sequence>KDNEQKEFDDQIEGRNAVLELLESGKDINKIYITKGEKHGSITKIIAKAKERKIVTVEVEREKIKSKWLKTENAQGVIAIVPPFDYCEVEDILNEAKSKNEKAFILILDGIEDPHNLGSIIRTAETAGVHGIIIPKRRAAAVNSTVVKTSAGATSFMKVARVNNINETIKYLKENNVWIYGTDMETEKMYYDEDLTGNVAIVIGSEGFGMSRLVKENCDFLIKIPMKGKITSLNASVSAGIVMYEAVKQRMK</sequence>
<dbReference type="Pfam" id="PF08032">
    <property type="entry name" value="SpoU_sub_bind"/>
    <property type="match status" value="1"/>
</dbReference>
<dbReference type="SUPFAM" id="SSF55315">
    <property type="entry name" value="L30e-like"/>
    <property type="match status" value="1"/>
</dbReference>
<keyword evidence="3 5" id="KW-0808">Transferase</keyword>
<dbReference type="InterPro" id="IPR029064">
    <property type="entry name" value="Ribosomal_eL30-like_sf"/>
</dbReference>
<dbReference type="Gene3D" id="3.30.1330.30">
    <property type="match status" value="1"/>
</dbReference>
<dbReference type="PANTHER" id="PTHR46429">
    <property type="entry name" value="23S RRNA (GUANOSINE-2'-O-)-METHYLTRANSFERASE RLMB"/>
    <property type="match status" value="1"/>
</dbReference>
<keyword evidence="2 5" id="KW-0489">Methyltransferase</keyword>
<organism evidence="5">
    <name type="scientific">human gut metagenome</name>
    <dbReference type="NCBI Taxonomy" id="408170"/>
    <lineage>
        <taxon>unclassified sequences</taxon>
        <taxon>metagenomes</taxon>
        <taxon>organismal metagenomes</taxon>
    </lineage>
</organism>
<dbReference type="InterPro" id="IPR004441">
    <property type="entry name" value="rRNA_MeTrfase_TrmH"/>
</dbReference>
<evidence type="ECO:0000256" key="3">
    <source>
        <dbReference type="ARBA" id="ARBA00022679"/>
    </source>
</evidence>